<dbReference type="Gene3D" id="3.30.420.10">
    <property type="entry name" value="Ribonuclease H-like superfamily/Ribonuclease H"/>
    <property type="match status" value="1"/>
</dbReference>
<dbReference type="SMART" id="SM00950">
    <property type="entry name" value="Piwi"/>
    <property type="match status" value="1"/>
</dbReference>
<protein>
    <recommendedName>
        <fullName evidence="1">Piwi domain-containing protein</fullName>
    </recommendedName>
</protein>
<comment type="caution">
    <text evidence="2">The sequence shown here is derived from an EMBL/GenBank/DDBJ whole genome shotgun (WGS) entry which is preliminary data.</text>
</comment>
<reference evidence="2" key="1">
    <citation type="submission" date="2020-05" db="EMBL/GenBank/DDBJ databases">
        <title>WGS assembly of Panicum virgatum.</title>
        <authorList>
            <person name="Lovell J.T."/>
            <person name="Jenkins J."/>
            <person name="Shu S."/>
            <person name="Juenger T.E."/>
            <person name="Schmutz J."/>
        </authorList>
    </citation>
    <scope>NUCLEOTIDE SEQUENCE</scope>
    <source>
        <strain evidence="2">AP13</strain>
    </source>
</reference>
<dbReference type="PANTHER" id="PTHR22891">
    <property type="entry name" value="EUKARYOTIC TRANSLATION INITIATION FACTOR 2C"/>
    <property type="match status" value="1"/>
</dbReference>
<dbReference type="EMBL" id="CM029045">
    <property type="protein sequence ID" value="KAG2596925.1"/>
    <property type="molecule type" value="Genomic_DNA"/>
</dbReference>
<organism evidence="2 3">
    <name type="scientific">Panicum virgatum</name>
    <name type="common">Blackwell switchgrass</name>
    <dbReference type="NCBI Taxonomy" id="38727"/>
    <lineage>
        <taxon>Eukaryota</taxon>
        <taxon>Viridiplantae</taxon>
        <taxon>Streptophyta</taxon>
        <taxon>Embryophyta</taxon>
        <taxon>Tracheophyta</taxon>
        <taxon>Spermatophyta</taxon>
        <taxon>Magnoliopsida</taxon>
        <taxon>Liliopsida</taxon>
        <taxon>Poales</taxon>
        <taxon>Poaceae</taxon>
        <taxon>PACMAD clade</taxon>
        <taxon>Panicoideae</taxon>
        <taxon>Panicodae</taxon>
        <taxon>Paniceae</taxon>
        <taxon>Panicinae</taxon>
        <taxon>Panicum</taxon>
        <taxon>Panicum sect. Hiantes</taxon>
    </lineage>
</organism>
<dbReference type="InterPro" id="IPR036397">
    <property type="entry name" value="RNaseH_sf"/>
</dbReference>
<dbReference type="SUPFAM" id="SSF53098">
    <property type="entry name" value="Ribonuclease H-like"/>
    <property type="match status" value="1"/>
</dbReference>
<sequence length="384" mass="43239">MQIDPEDAVIGENPRMRRAPAQNRVKDMFDQIKRRFPKKPPAFLLCILPERKNCDIYGPWKRACLADFGIVTQCLSPPPVINDQYVTNLLLKINAKLGGLNSLLEMEEKHAIPLVSRVPTMILGMDVSHGSPQRDLPSVAAVVSSLDWPLISRYRAPVCTQSPRLEMIESLFKQEGDNDRGLIRELIEDFGNSCRKLPQQIIIFRDGVSEGQFTQVLNKELPQIIEACKFLQDDWSPKFMVIVAQKNHHTRFFRDSNDGSNVPAGTVVDKGICHHRGYDFYMCAHAGRIGTRPTHYHVLYDEIGFTPDDLEELVHSLSYVYQRSTSAISVVAPVYYAHLAAAQVRQFVKLDESSETGSSASGGPAPVPELPRLNDRVRSSMFFC</sequence>
<feature type="domain" description="Piwi" evidence="1">
    <location>
        <begin position="43"/>
        <end position="349"/>
    </location>
</feature>
<dbReference type="Pfam" id="PF02171">
    <property type="entry name" value="Piwi"/>
    <property type="match status" value="1"/>
</dbReference>
<evidence type="ECO:0000313" key="3">
    <source>
        <dbReference type="Proteomes" id="UP000823388"/>
    </source>
</evidence>
<keyword evidence="3" id="KW-1185">Reference proteome</keyword>
<gene>
    <name evidence="2" type="ORF">PVAP13_5KG208300</name>
</gene>
<dbReference type="Proteomes" id="UP000823388">
    <property type="component" value="Chromosome 5K"/>
</dbReference>
<dbReference type="FunFam" id="3.30.420.10:FF:000091">
    <property type="entry name" value="Protein argonaute 3"/>
    <property type="match status" value="1"/>
</dbReference>
<name>A0A8T0SIK0_PANVG</name>
<evidence type="ECO:0000313" key="2">
    <source>
        <dbReference type="EMBL" id="KAG2596925.1"/>
    </source>
</evidence>
<dbReference type="CDD" id="cd04657">
    <property type="entry name" value="Piwi_ago-like"/>
    <property type="match status" value="1"/>
</dbReference>
<dbReference type="PROSITE" id="PS50822">
    <property type="entry name" value="PIWI"/>
    <property type="match status" value="1"/>
</dbReference>
<dbReference type="InterPro" id="IPR045246">
    <property type="entry name" value="Piwi_ago-like"/>
</dbReference>
<dbReference type="GO" id="GO:0003676">
    <property type="term" value="F:nucleic acid binding"/>
    <property type="evidence" value="ECO:0007669"/>
    <property type="project" value="InterPro"/>
</dbReference>
<proteinExistence type="predicted"/>
<dbReference type="Gene3D" id="3.40.50.2300">
    <property type="match status" value="1"/>
</dbReference>
<evidence type="ECO:0000259" key="1">
    <source>
        <dbReference type="PROSITE" id="PS50822"/>
    </source>
</evidence>
<dbReference type="InterPro" id="IPR012337">
    <property type="entry name" value="RNaseH-like_sf"/>
</dbReference>
<dbReference type="InterPro" id="IPR003165">
    <property type="entry name" value="Piwi"/>
</dbReference>
<accession>A0A8T0SIK0</accession>
<dbReference type="AlphaFoldDB" id="A0A8T0SIK0"/>